<evidence type="ECO:0000256" key="1">
    <source>
        <dbReference type="ARBA" id="ARBA00022884"/>
    </source>
</evidence>
<dbReference type="Gene3D" id="3.30.70.330">
    <property type="match status" value="2"/>
</dbReference>
<dbReference type="STRING" id="13333.W1NIT1"/>
<protein>
    <recommendedName>
        <fullName evidence="4">RRM domain-containing protein</fullName>
    </recommendedName>
</protein>
<dbReference type="GO" id="GO:0005634">
    <property type="term" value="C:nucleus"/>
    <property type="evidence" value="ECO:0000318"/>
    <property type="project" value="GO_Central"/>
</dbReference>
<feature type="domain" description="RRM" evidence="4">
    <location>
        <begin position="89"/>
        <end position="166"/>
    </location>
</feature>
<dbReference type="SUPFAM" id="SSF54928">
    <property type="entry name" value="RNA-binding domain, RBD"/>
    <property type="match status" value="2"/>
</dbReference>
<dbReference type="GO" id="GO:1990904">
    <property type="term" value="C:ribonucleoprotein complex"/>
    <property type="evidence" value="ECO:0000318"/>
    <property type="project" value="GO_Central"/>
</dbReference>
<dbReference type="KEGG" id="atr:18423290"/>
<dbReference type="EMBL" id="KI397486">
    <property type="protein sequence ID" value="ERM95371.1"/>
    <property type="molecule type" value="Genomic_DNA"/>
</dbReference>
<dbReference type="InterPro" id="IPR012677">
    <property type="entry name" value="Nucleotide-bd_a/b_plait_sf"/>
</dbReference>
<dbReference type="Gramene" id="ERM95371">
    <property type="protein sequence ID" value="ERM95371"/>
    <property type="gene ID" value="AMTR_s00008p00202090"/>
</dbReference>
<dbReference type="SMART" id="SM00360">
    <property type="entry name" value="RRM"/>
    <property type="match status" value="2"/>
</dbReference>
<dbReference type="PROSITE" id="PS50102">
    <property type="entry name" value="RRM"/>
    <property type="match status" value="2"/>
</dbReference>
<evidence type="ECO:0000256" key="3">
    <source>
        <dbReference type="SAM" id="MobiDB-lite"/>
    </source>
</evidence>
<dbReference type="OMA" id="CATHQES"/>
<dbReference type="GO" id="GO:0005737">
    <property type="term" value="C:cytoplasm"/>
    <property type="evidence" value="ECO:0000318"/>
    <property type="project" value="GO_Central"/>
</dbReference>
<dbReference type="AlphaFoldDB" id="W1NIT1"/>
<dbReference type="Proteomes" id="UP000017836">
    <property type="component" value="Unassembled WGS sequence"/>
</dbReference>
<feature type="compositionally biased region" description="Basic and acidic residues" evidence="3">
    <location>
        <begin position="267"/>
        <end position="281"/>
    </location>
</feature>
<feature type="region of interest" description="Disordered" evidence="3">
    <location>
        <begin position="62"/>
        <end position="81"/>
    </location>
</feature>
<evidence type="ECO:0000256" key="2">
    <source>
        <dbReference type="PROSITE-ProRule" id="PRU00176"/>
    </source>
</evidence>
<dbReference type="PANTHER" id="PTHR48025:SF17">
    <property type="entry name" value="28 KDA RIBONUCLEOPROTEIN, CHLOROPLASTIC"/>
    <property type="match status" value="1"/>
</dbReference>
<dbReference type="OrthoDB" id="272703at2759"/>
<dbReference type="SMART" id="SM00361">
    <property type="entry name" value="RRM_1"/>
    <property type="match status" value="2"/>
</dbReference>
<proteinExistence type="predicted"/>
<dbReference type="InterPro" id="IPR000504">
    <property type="entry name" value="RRM_dom"/>
</dbReference>
<dbReference type="eggNOG" id="KOG0118">
    <property type="taxonomic scope" value="Eukaryota"/>
</dbReference>
<keyword evidence="1 2" id="KW-0694">RNA-binding</keyword>
<reference evidence="6" key="1">
    <citation type="journal article" date="2013" name="Science">
        <title>The Amborella genome and the evolution of flowering plants.</title>
        <authorList>
            <consortium name="Amborella Genome Project"/>
        </authorList>
    </citation>
    <scope>NUCLEOTIDE SEQUENCE [LARGE SCALE GENOMIC DNA]</scope>
</reference>
<dbReference type="HOGENOM" id="CLU_012062_15_2_1"/>
<feature type="compositionally biased region" description="Basic and acidic residues" evidence="3">
    <location>
        <begin position="71"/>
        <end position="80"/>
    </location>
</feature>
<feature type="domain" description="RRM" evidence="4">
    <location>
        <begin position="190"/>
        <end position="268"/>
    </location>
</feature>
<feature type="region of interest" description="Disordered" evidence="3">
    <location>
        <begin position="267"/>
        <end position="309"/>
    </location>
</feature>
<dbReference type="CDD" id="cd00590">
    <property type="entry name" value="RRM_SF"/>
    <property type="match status" value="1"/>
</dbReference>
<evidence type="ECO:0000313" key="5">
    <source>
        <dbReference type="EMBL" id="ERM95371.1"/>
    </source>
</evidence>
<dbReference type="InterPro" id="IPR003954">
    <property type="entry name" value="RRM_euk-type"/>
</dbReference>
<evidence type="ECO:0000259" key="4">
    <source>
        <dbReference type="PROSITE" id="PS50102"/>
    </source>
</evidence>
<gene>
    <name evidence="5" type="ORF">AMTR_s00008p00202090</name>
</gene>
<dbReference type="GO" id="GO:0003729">
    <property type="term" value="F:mRNA binding"/>
    <property type="evidence" value="ECO:0000318"/>
    <property type="project" value="GO_Central"/>
</dbReference>
<evidence type="ECO:0000313" key="6">
    <source>
        <dbReference type="Proteomes" id="UP000017836"/>
    </source>
</evidence>
<dbReference type="InterPro" id="IPR050502">
    <property type="entry name" value="Euk_RNA-bind_prot"/>
</dbReference>
<organism evidence="5 6">
    <name type="scientific">Amborella trichopoda</name>
    <dbReference type="NCBI Taxonomy" id="13333"/>
    <lineage>
        <taxon>Eukaryota</taxon>
        <taxon>Viridiplantae</taxon>
        <taxon>Streptophyta</taxon>
        <taxon>Embryophyta</taxon>
        <taxon>Tracheophyta</taxon>
        <taxon>Spermatophyta</taxon>
        <taxon>Magnoliopsida</taxon>
        <taxon>Amborellales</taxon>
        <taxon>Amborellaceae</taxon>
        <taxon>Amborella</taxon>
    </lineage>
</organism>
<dbReference type="Pfam" id="PF00076">
    <property type="entry name" value="RRM_1"/>
    <property type="match status" value="2"/>
</dbReference>
<accession>W1NIT1</accession>
<dbReference type="PANTHER" id="PTHR48025">
    <property type="entry name" value="OS02G0815200 PROTEIN"/>
    <property type="match status" value="1"/>
</dbReference>
<dbReference type="InterPro" id="IPR035979">
    <property type="entry name" value="RBD_domain_sf"/>
</dbReference>
<name>W1NIT1_AMBTC</name>
<keyword evidence="6" id="KW-1185">Reference proteome</keyword>
<sequence>MAALSTLSLLIRSPAFLPSSLSLPLSLSKRRPCFWINFHLPLQSINKKGSRHLSLLLCATHQESNTPEPEPEPKSSEKTLESNVTTLKTRLYVTNLPWTCTSEDIKNLFQQCGAVIDVELMKFKAGRNRGMAFVMMSSEDEALAALVKLNSYEFGGRTIKAELAKKAKKISPSVSSKKISPPVGTVETRHKVYVGNLDWRVRSSDLREFFTKHSNALSARVVYGGTKGKPAGYGFVSFASKEDAEAAVATLEGKELNGRSLRLRIARDVPSDSSDNAKEDEGASEGISDVENLPNDGVDNEIQLTEASK</sequence>